<keyword evidence="5" id="KW-0695">RNA-directed DNA polymerase</keyword>
<protein>
    <recommendedName>
        <fullName evidence="1">RNA-directed DNA polymerase</fullName>
        <ecNumber evidence="1">2.7.7.49</ecNumber>
    </recommendedName>
</protein>
<dbReference type="InterPro" id="IPR043128">
    <property type="entry name" value="Rev_trsase/Diguanyl_cyclase"/>
</dbReference>
<name>A0AAV2MY06_9HYME</name>
<dbReference type="EC" id="2.7.7.49" evidence="1"/>
<keyword evidence="2" id="KW-0548">Nucleotidyltransferase</keyword>
<dbReference type="AlphaFoldDB" id="A0AAV2MY06"/>
<keyword evidence="9" id="KW-1185">Reference proteome</keyword>
<dbReference type="Gene3D" id="3.10.20.370">
    <property type="match status" value="1"/>
</dbReference>
<evidence type="ECO:0000256" key="3">
    <source>
        <dbReference type="ARBA" id="ARBA00022722"/>
    </source>
</evidence>
<dbReference type="SUPFAM" id="SSF56672">
    <property type="entry name" value="DNA/RNA polymerases"/>
    <property type="match status" value="1"/>
</dbReference>
<keyword evidence="4" id="KW-0378">Hydrolase</keyword>
<evidence type="ECO:0000256" key="4">
    <source>
        <dbReference type="ARBA" id="ARBA00022759"/>
    </source>
</evidence>
<accession>A0AAV2MY06</accession>
<evidence type="ECO:0000256" key="5">
    <source>
        <dbReference type="ARBA" id="ARBA00022918"/>
    </source>
</evidence>
<evidence type="ECO:0000256" key="1">
    <source>
        <dbReference type="ARBA" id="ARBA00012493"/>
    </source>
</evidence>
<dbReference type="GO" id="GO:0003964">
    <property type="term" value="F:RNA-directed DNA polymerase activity"/>
    <property type="evidence" value="ECO:0007669"/>
    <property type="project" value="UniProtKB-KW"/>
</dbReference>
<dbReference type="InterPro" id="IPR041577">
    <property type="entry name" value="RT_RNaseH_2"/>
</dbReference>
<reference evidence="8" key="1">
    <citation type="submission" date="2024-04" db="EMBL/GenBank/DDBJ databases">
        <authorList>
            <consortium name="Molecular Ecology Group"/>
        </authorList>
    </citation>
    <scope>NUCLEOTIDE SEQUENCE</scope>
</reference>
<evidence type="ECO:0000256" key="6">
    <source>
        <dbReference type="ARBA" id="ARBA00023268"/>
    </source>
</evidence>
<dbReference type="FunFam" id="3.30.70.270:FF:000020">
    <property type="entry name" value="Transposon Tf2-6 polyprotein-like Protein"/>
    <property type="match status" value="1"/>
</dbReference>
<dbReference type="FunFam" id="3.10.20.370:FF:000001">
    <property type="entry name" value="Retrovirus-related Pol polyprotein from transposon 17.6-like protein"/>
    <property type="match status" value="1"/>
</dbReference>
<gene>
    <name evidence="8" type="ORF">LPLAT_LOCUS7062</name>
</gene>
<dbReference type="Proteomes" id="UP001497644">
    <property type="component" value="Unassembled WGS sequence"/>
</dbReference>
<dbReference type="PANTHER" id="PTHR37984:SF5">
    <property type="entry name" value="PROTEIN NYNRIN-LIKE"/>
    <property type="match status" value="1"/>
</dbReference>
<dbReference type="GO" id="GO:0004519">
    <property type="term" value="F:endonuclease activity"/>
    <property type="evidence" value="ECO:0007669"/>
    <property type="project" value="UniProtKB-KW"/>
</dbReference>
<sequence length="272" mass="30772">MSRPKNVEDVRRFLGMVTYYARLIPDLSTRSTALRILLRKNHKFKWTADCEAAFTHPKNEMASDRVLVSYDPNLPIVLTSDASPTGIAAVMSHMINDQEKPIAYASRSLTAAERNYSKLDREALVIVFGVNHFFNYLFGLRFTLVTDNEPLTRIFHHKKHLPSMTSSRLLRYAAFLSGFNYVIKFKRGETNENVDCLSRASITQTFTSTDILMGEEVHQVCSELIDSITTEALTAEIVATETEKDDNLGAIKRDLLNQSTDSSYTPGHLIQE</sequence>
<proteinExistence type="predicted"/>
<evidence type="ECO:0000313" key="8">
    <source>
        <dbReference type="EMBL" id="CAL1672394.1"/>
    </source>
</evidence>
<comment type="caution">
    <text evidence="8">The sequence shown here is derived from an EMBL/GenBank/DDBJ whole genome shotgun (WGS) entry which is preliminary data.</text>
</comment>
<dbReference type="Pfam" id="PF17919">
    <property type="entry name" value="RT_RNaseH_2"/>
    <property type="match status" value="1"/>
</dbReference>
<dbReference type="InterPro" id="IPR050951">
    <property type="entry name" value="Retrovirus_Pol_polyprotein"/>
</dbReference>
<evidence type="ECO:0000259" key="7">
    <source>
        <dbReference type="Pfam" id="PF17919"/>
    </source>
</evidence>
<organism evidence="8 9">
    <name type="scientific">Lasius platythorax</name>
    <dbReference type="NCBI Taxonomy" id="488582"/>
    <lineage>
        <taxon>Eukaryota</taxon>
        <taxon>Metazoa</taxon>
        <taxon>Ecdysozoa</taxon>
        <taxon>Arthropoda</taxon>
        <taxon>Hexapoda</taxon>
        <taxon>Insecta</taxon>
        <taxon>Pterygota</taxon>
        <taxon>Neoptera</taxon>
        <taxon>Endopterygota</taxon>
        <taxon>Hymenoptera</taxon>
        <taxon>Apocrita</taxon>
        <taxon>Aculeata</taxon>
        <taxon>Formicoidea</taxon>
        <taxon>Formicidae</taxon>
        <taxon>Formicinae</taxon>
        <taxon>Lasius</taxon>
        <taxon>Lasius</taxon>
    </lineage>
</organism>
<evidence type="ECO:0000256" key="2">
    <source>
        <dbReference type="ARBA" id="ARBA00022695"/>
    </source>
</evidence>
<keyword evidence="6" id="KW-0511">Multifunctional enzyme</keyword>
<dbReference type="PANTHER" id="PTHR37984">
    <property type="entry name" value="PROTEIN CBG26694"/>
    <property type="match status" value="1"/>
</dbReference>
<dbReference type="InterPro" id="IPR043502">
    <property type="entry name" value="DNA/RNA_pol_sf"/>
</dbReference>
<keyword evidence="2" id="KW-0808">Transferase</keyword>
<keyword evidence="3" id="KW-0540">Nuclease</keyword>
<dbReference type="EMBL" id="CAXIPU020000545">
    <property type="protein sequence ID" value="CAL1672394.1"/>
    <property type="molecule type" value="Genomic_DNA"/>
</dbReference>
<evidence type="ECO:0000313" key="9">
    <source>
        <dbReference type="Proteomes" id="UP001497644"/>
    </source>
</evidence>
<dbReference type="CDD" id="cd09274">
    <property type="entry name" value="RNase_HI_RT_Ty3"/>
    <property type="match status" value="1"/>
</dbReference>
<dbReference type="Gene3D" id="3.30.70.270">
    <property type="match status" value="1"/>
</dbReference>
<keyword evidence="4" id="KW-0255">Endonuclease</keyword>
<feature type="domain" description="Reverse transcriptase/retrotransposon-derived protein RNase H-like" evidence="7">
    <location>
        <begin position="46"/>
        <end position="143"/>
    </location>
</feature>